<accession>J3MCH1</accession>
<feature type="region of interest" description="Disordered" evidence="1">
    <location>
        <begin position="1"/>
        <end position="30"/>
    </location>
</feature>
<reference evidence="2" key="2">
    <citation type="submission" date="2013-04" db="UniProtKB">
        <authorList>
            <consortium name="EnsemblPlants"/>
        </authorList>
    </citation>
    <scope>IDENTIFICATION</scope>
</reference>
<proteinExistence type="predicted"/>
<dbReference type="EnsemblPlants" id="OB06G17150.1">
    <property type="protein sequence ID" value="OB06G17150.1"/>
    <property type="gene ID" value="OB06G17150"/>
</dbReference>
<dbReference type="Gramene" id="OB06G17150.1">
    <property type="protein sequence ID" value="OB06G17150.1"/>
    <property type="gene ID" value="OB06G17150"/>
</dbReference>
<feature type="compositionally biased region" description="Basic and acidic residues" evidence="1">
    <location>
        <begin position="14"/>
        <end position="30"/>
    </location>
</feature>
<dbReference type="AlphaFoldDB" id="J3MCH1"/>
<dbReference type="HOGENOM" id="CLU_2162318_0_0_1"/>
<name>J3MCH1_ORYBR</name>
<evidence type="ECO:0000256" key="1">
    <source>
        <dbReference type="SAM" id="MobiDB-lite"/>
    </source>
</evidence>
<evidence type="ECO:0000313" key="2">
    <source>
        <dbReference type="EnsemblPlants" id="OB06G17150.1"/>
    </source>
</evidence>
<protein>
    <submittedName>
        <fullName evidence="2">Uncharacterized protein</fullName>
    </submittedName>
</protein>
<reference evidence="2" key="1">
    <citation type="journal article" date="2013" name="Nat. Commun.">
        <title>Whole-genome sequencing of Oryza brachyantha reveals mechanisms underlying Oryza genome evolution.</title>
        <authorList>
            <person name="Chen J."/>
            <person name="Huang Q."/>
            <person name="Gao D."/>
            <person name="Wang J."/>
            <person name="Lang Y."/>
            <person name="Liu T."/>
            <person name="Li B."/>
            <person name="Bai Z."/>
            <person name="Luis Goicoechea J."/>
            <person name="Liang C."/>
            <person name="Chen C."/>
            <person name="Zhang W."/>
            <person name="Sun S."/>
            <person name="Liao Y."/>
            <person name="Zhang X."/>
            <person name="Yang L."/>
            <person name="Song C."/>
            <person name="Wang M."/>
            <person name="Shi J."/>
            <person name="Liu G."/>
            <person name="Liu J."/>
            <person name="Zhou H."/>
            <person name="Zhou W."/>
            <person name="Yu Q."/>
            <person name="An N."/>
            <person name="Chen Y."/>
            <person name="Cai Q."/>
            <person name="Wang B."/>
            <person name="Liu B."/>
            <person name="Min J."/>
            <person name="Huang Y."/>
            <person name="Wu H."/>
            <person name="Li Z."/>
            <person name="Zhang Y."/>
            <person name="Yin Y."/>
            <person name="Song W."/>
            <person name="Jiang J."/>
            <person name="Jackson S.A."/>
            <person name="Wing R.A."/>
            <person name="Wang J."/>
            <person name="Chen M."/>
        </authorList>
    </citation>
    <scope>NUCLEOTIDE SEQUENCE [LARGE SCALE GENOMIC DNA]</scope>
    <source>
        <strain evidence="2">cv. IRGC 101232</strain>
    </source>
</reference>
<dbReference type="Proteomes" id="UP000006038">
    <property type="component" value="Chromosome 6"/>
</dbReference>
<evidence type="ECO:0000313" key="3">
    <source>
        <dbReference type="Proteomes" id="UP000006038"/>
    </source>
</evidence>
<organism evidence="2">
    <name type="scientific">Oryza brachyantha</name>
    <name type="common">malo sina</name>
    <dbReference type="NCBI Taxonomy" id="4533"/>
    <lineage>
        <taxon>Eukaryota</taxon>
        <taxon>Viridiplantae</taxon>
        <taxon>Streptophyta</taxon>
        <taxon>Embryophyta</taxon>
        <taxon>Tracheophyta</taxon>
        <taxon>Spermatophyta</taxon>
        <taxon>Magnoliopsida</taxon>
        <taxon>Liliopsida</taxon>
        <taxon>Poales</taxon>
        <taxon>Poaceae</taxon>
        <taxon>BOP clade</taxon>
        <taxon>Oryzoideae</taxon>
        <taxon>Oryzeae</taxon>
        <taxon>Oryzinae</taxon>
        <taxon>Oryza</taxon>
    </lineage>
</organism>
<keyword evidence="3" id="KW-1185">Reference proteome</keyword>
<sequence>MRRVPRCSSTLGGRDSRGRQKKHPERERASKCVPGDIEPIFVVGGGVGVVERAINVEVDLSGAAAMASFTDAETERGKIRKDTPHVGVVHQEKIRGDGTTANLRELEAGRG</sequence>